<name>A0A7S2I238_9STRA</name>
<dbReference type="AlphaFoldDB" id="A0A7S2I238"/>
<evidence type="ECO:0000313" key="2">
    <source>
        <dbReference type="EMBL" id="CAD9506168.1"/>
    </source>
</evidence>
<evidence type="ECO:0000256" key="1">
    <source>
        <dbReference type="SAM" id="MobiDB-lite"/>
    </source>
</evidence>
<sequence length="417" mass="47057">MSEDKLYAMEELPIAPSDVDATTFHSCSLHSSEYNKSKNIKMSNQENKKATKSDEFTPSQSKDVAMFAWKVRDFNSLRDVANIFPLEKTRITVNIISPDEVANRIIDCLKRLSIASIYRKPKATLLAESLDHVQFYIRLFKKIDGANKAIVVEIQRKNGCCLSFCSMARTILQEVKYGYNGKDDESRKCLVKLYHAQDIGAINSRVEEKMEDDISFALERISDSLFACDLMDVKLIAMENLCLLTSIDSTEAKTSLAVTQNILQSDTDDHKKIRWSILQHVRHPCDEEYFYDELQQRYYLIMHNHALAVLGNMLHLLSGSKNVLQSIVDSDEWLGDRGLLAALIKELHCADTRPHDAYHAMRCLNAIIGASSDLMKRAVGLGLLSAIDFSQNVGHRSHSLLAGETDIGIAMIEKCRS</sequence>
<feature type="region of interest" description="Disordered" evidence="1">
    <location>
        <begin position="38"/>
        <end position="57"/>
    </location>
</feature>
<feature type="compositionally biased region" description="Basic and acidic residues" evidence="1">
    <location>
        <begin position="46"/>
        <end position="55"/>
    </location>
</feature>
<proteinExistence type="predicted"/>
<reference evidence="2" key="1">
    <citation type="submission" date="2021-01" db="EMBL/GenBank/DDBJ databases">
        <authorList>
            <person name="Corre E."/>
            <person name="Pelletier E."/>
            <person name="Niang G."/>
            <person name="Scheremetjew M."/>
            <person name="Finn R."/>
            <person name="Kale V."/>
            <person name="Holt S."/>
            <person name="Cochrane G."/>
            <person name="Meng A."/>
            <person name="Brown T."/>
            <person name="Cohen L."/>
        </authorList>
    </citation>
    <scope>NUCLEOTIDE SEQUENCE</scope>
    <source>
        <strain evidence="2">CCMP826</strain>
    </source>
</reference>
<protein>
    <submittedName>
        <fullName evidence="2">Uncharacterized protein</fullName>
    </submittedName>
</protein>
<accession>A0A7S2I238</accession>
<dbReference type="EMBL" id="HBGV01014569">
    <property type="protein sequence ID" value="CAD9506168.1"/>
    <property type="molecule type" value="Transcribed_RNA"/>
</dbReference>
<gene>
    <name evidence="2" type="ORF">HTAM1171_LOCUS8942</name>
</gene>
<organism evidence="2">
    <name type="scientific">Helicotheca tamesis</name>
    <dbReference type="NCBI Taxonomy" id="374047"/>
    <lineage>
        <taxon>Eukaryota</taxon>
        <taxon>Sar</taxon>
        <taxon>Stramenopiles</taxon>
        <taxon>Ochrophyta</taxon>
        <taxon>Bacillariophyta</taxon>
        <taxon>Mediophyceae</taxon>
        <taxon>Lithodesmiophycidae</taxon>
        <taxon>Lithodesmiales</taxon>
        <taxon>Lithodesmiaceae</taxon>
        <taxon>Helicotheca</taxon>
    </lineage>
</organism>